<keyword evidence="3 6" id="KW-0378">Hydrolase</keyword>
<comment type="similarity">
    <text evidence="1 6">Belongs to the type-B carboxylesterase/lipase family.</text>
</comment>
<keyword evidence="9" id="KW-1185">Reference proteome</keyword>
<evidence type="ECO:0000313" key="8">
    <source>
        <dbReference type="EMBL" id="CAK1541784.1"/>
    </source>
</evidence>
<dbReference type="AlphaFoldDB" id="A0AAV1IX18"/>
<dbReference type="InterPro" id="IPR019826">
    <property type="entry name" value="Carboxylesterase_B_AS"/>
</dbReference>
<dbReference type="EC" id="3.1.1.-" evidence="6"/>
<dbReference type="PANTHER" id="PTHR43142:SF1">
    <property type="entry name" value="CARBOXYLIC ESTER HYDROLASE"/>
    <property type="match status" value="1"/>
</dbReference>
<dbReference type="Proteomes" id="UP001497472">
    <property type="component" value="Unassembled WGS sequence"/>
</dbReference>
<proteinExistence type="inferred from homology"/>
<evidence type="ECO:0000256" key="2">
    <source>
        <dbReference type="ARBA" id="ARBA00022487"/>
    </source>
</evidence>
<sequence>MEGDYTWVSRALVTMRKTMIAPISRSKTLESIVALVLCTLCNAAFAQDTNYRDVKIEQGVVRGYRSVEENIFTFQSIPYAIVPSGLDFYKAPLPPPSWNDTFDAVDRKIICQQHRQYPPGLVEVKEQCLIVNVFVPDTKQEKLPVVVFVHGGAFLFGYGNSRTPKNLVKSGKIIAVTFNYRVGPHGFLCLGTDAAPGNAGMKDQIELLRWVQRNIAEFGGDTSDVTIAGCSAGSASIDLLLISKQSKGLFKRAIGGSGSNLNAFAVQTRPLENAKYFAQQMGFNDTNDIVALEKFYLNTPYEALSLKSAELAQTTNSVTLFSPCVEKDIGQEIFLHDSPFKILSDGNFLKVPMLYGYCNMEGIYRVNMFDTWRDKMNENFVNFLTPDLGNDEENRVKLAEDIKRLYFGVGPVTNSSILDYIDFFTDIMFGYGMLRSAKLQLDVGNDQLYLYKYSFADESDDYIPHTAERGATHCAQAHAVMDLGDESKLSEKYRNVKVIMRDLWLNFITTGVPVPAGSNYPAWPPMSQQRSYMSLNSTLEFRDSMLSERTKFWEEAFAKYYKYPAPPNPTSSSTSINVPHNMHSDLRCSNNY</sequence>
<evidence type="ECO:0000256" key="4">
    <source>
        <dbReference type="ARBA" id="ARBA00023157"/>
    </source>
</evidence>
<keyword evidence="5" id="KW-0325">Glycoprotein</keyword>
<organism evidence="8 9">
    <name type="scientific">Leptosia nina</name>
    <dbReference type="NCBI Taxonomy" id="320188"/>
    <lineage>
        <taxon>Eukaryota</taxon>
        <taxon>Metazoa</taxon>
        <taxon>Ecdysozoa</taxon>
        <taxon>Arthropoda</taxon>
        <taxon>Hexapoda</taxon>
        <taxon>Insecta</taxon>
        <taxon>Pterygota</taxon>
        <taxon>Neoptera</taxon>
        <taxon>Endopterygota</taxon>
        <taxon>Lepidoptera</taxon>
        <taxon>Glossata</taxon>
        <taxon>Ditrysia</taxon>
        <taxon>Papilionoidea</taxon>
        <taxon>Pieridae</taxon>
        <taxon>Pierinae</taxon>
        <taxon>Leptosia</taxon>
    </lineage>
</organism>
<accession>A0AAV1IX18</accession>
<dbReference type="Pfam" id="PF00135">
    <property type="entry name" value="COesterase"/>
    <property type="match status" value="1"/>
</dbReference>
<name>A0AAV1IX18_9NEOP</name>
<dbReference type="InterPro" id="IPR029058">
    <property type="entry name" value="AB_hydrolase_fold"/>
</dbReference>
<dbReference type="Gene3D" id="3.40.50.1820">
    <property type="entry name" value="alpha/beta hydrolase"/>
    <property type="match status" value="1"/>
</dbReference>
<evidence type="ECO:0000259" key="7">
    <source>
        <dbReference type="Pfam" id="PF00135"/>
    </source>
</evidence>
<evidence type="ECO:0000256" key="3">
    <source>
        <dbReference type="ARBA" id="ARBA00022801"/>
    </source>
</evidence>
<dbReference type="GO" id="GO:0052689">
    <property type="term" value="F:carboxylic ester hydrolase activity"/>
    <property type="evidence" value="ECO:0007669"/>
    <property type="project" value="UniProtKB-KW"/>
</dbReference>
<dbReference type="PANTHER" id="PTHR43142">
    <property type="entry name" value="CARBOXYLIC ESTER HYDROLASE"/>
    <property type="match status" value="1"/>
</dbReference>
<dbReference type="InterPro" id="IPR002018">
    <property type="entry name" value="CarbesteraseB"/>
</dbReference>
<gene>
    <name evidence="8" type="ORF">LNINA_LOCUS1740</name>
</gene>
<evidence type="ECO:0000256" key="6">
    <source>
        <dbReference type="RuleBase" id="RU361235"/>
    </source>
</evidence>
<dbReference type="PROSITE" id="PS00122">
    <property type="entry name" value="CARBOXYLESTERASE_B_1"/>
    <property type="match status" value="1"/>
</dbReference>
<feature type="domain" description="Carboxylesterase type B" evidence="7">
    <location>
        <begin position="53"/>
        <end position="553"/>
    </location>
</feature>
<keyword evidence="2" id="KW-0719">Serine esterase</keyword>
<comment type="caution">
    <text evidence="8">The sequence shown here is derived from an EMBL/GenBank/DDBJ whole genome shotgun (WGS) entry which is preliminary data.</text>
</comment>
<keyword evidence="4" id="KW-1015">Disulfide bond</keyword>
<dbReference type="EMBL" id="CAVLEF010000002">
    <property type="protein sequence ID" value="CAK1541784.1"/>
    <property type="molecule type" value="Genomic_DNA"/>
</dbReference>
<evidence type="ECO:0000313" key="9">
    <source>
        <dbReference type="Proteomes" id="UP001497472"/>
    </source>
</evidence>
<evidence type="ECO:0000256" key="5">
    <source>
        <dbReference type="ARBA" id="ARBA00023180"/>
    </source>
</evidence>
<reference evidence="8 9" key="1">
    <citation type="submission" date="2023-11" db="EMBL/GenBank/DDBJ databases">
        <authorList>
            <person name="Okamura Y."/>
        </authorList>
    </citation>
    <scope>NUCLEOTIDE SEQUENCE [LARGE SCALE GENOMIC DNA]</scope>
</reference>
<dbReference type="SUPFAM" id="SSF53474">
    <property type="entry name" value="alpha/beta-Hydrolases"/>
    <property type="match status" value="1"/>
</dbReference>
<evidence type="ECO:0000256" key="1">
    <source>
        <dbReference type="ARBA" id="ARBA00005964"/>
    </source>
</evidence>
<protein>
    <recommendedName>
        <fullName evidence="6">Carboxylic ester hydrolase</fullName>
        <ecNumber evidence="6">3.1.1.-</ecNumber>
    </recommendedName>
</protein>